<accession>A0ABN2SQT9</accession>
<organism evidence="3 4">
    <name type="scientific">Nocardiopsis rhodophaea</name>
    <dbReference type="NCBI Taxonomy" id="280238"/>
    <lineage>
        <taxon>Bacteria</taxon>
        <taxon>Bacillati</taxon>
        <taxon>Actinomycetota</taxon>
        <taxon>Actinomycetes</taxon>
        <taxon>Streptosporangiales</taxon>
        <taxon>Nocardiopsidaceae</taxon>
        <taxon>Nocardiopsis</taxon>
    </lineage>
</organism>
<sequence>MYASLDQAGNQWKLTYTRELRQSPDEVWCALVEPRSLAVWFPTAIEGEREEGAKIRFVFPMGDAFGAEEAAMLGEILHFDPPALLEYTWASENLRYLLEPTGTGGTTLTFSFTFDDVGTAARDATGWHVCLDLLAEHLSGALDAAPERKKMIEEQWRPLFAHYAENLGPDSSTQGGPPGADLS</sequence>
<evidence type="ECO:0000313" key="4">
    <source>
        <dbReference type="Proteomes" id="UP001501585"/>
    </source>
</evidence>
<evidence type="ECO:0000256" key="1">
    <source>
        <dbReference type="ARBA" id="ARBA00006817"/>
    </source>
</evidence>
<dbReference type="InterPro" id="IPR023393">
    <property type="entry name" value="START-like_dom_sf"/>
</dbReference>
<dbReference type="Proteomes" id="UP001501585">
    <property type="component" value="Unassembled WGS sequence"/>
</dbReference>
<keyword evidence="4" id="KW-1185">Reference proteome</keyword>
<name>A0ABN2SQT9_9ACTN</name>
<reference evidence="3 4" key="1">
    <citation type="journal article" date="2019" name="Int. J. Syst. Evol. Microbiol.">
        <title>The Global Catalogue of Microorganisms (GCM) 10K type strain sequencing project: providing services to taxonomists for standard genome sequencing and annotation.</title>
        <authorList>
            <consortium name="The Broad Institute Genomics Platform"/>
            <consortium name="The Broad Institute Genome Sequencing Center for Infectious Disease"/>
            <person name="Wu L."/>
            <person name="Ma J."/>
        </authorList>
    </citation>
    <scope>NUCLEOTIDE SEQUENCE [LARGE SCALE GENOMIC DNA]</scope>
    <source>
        <strain evidence="3 4">JCM 15313</strain>
    </source>
</reference>
<evidence type="ECO:0000313" key="3">
    <source>
        <dbReference type="EMBL" id="GAA1990368.1"/>
    </source>
</evidence>
<proteinExistence type="inferred from homology"/>
<protein>
    <submittedName>
        <fullName evidence="3">SRPBCC family protein</fullName>
    </submittedName>
</protein>
<dbReference type="RefSeq" id="WP_344105031.1">
    <property type="nucleotide sequence ID" value="NZ_BAAAPC010000005.1"/>
</dbReference>
<dbReference type="EMBL" id="BAAAPC010000005">
    <property type="protein sequence ID" value="GAA1990368.1"/>
    <property type="molecule type" value="Genomic_DNA"/>
</dbReference>
<gene>
    <name evidence="3" type="ORF">GCM10009799_15370</name>
</gene>
<feature type="domain" description="Activator of Hsp90 ATPase homologue 1/2-like C-terminal" evidence="2">
    <location>
        <begin position="23"/>
        <end position="138"/>
    </location>
</feature>
<dbReference type="SUPFAM" id="SSF55961">
    <property type="entry name" value="Bet v1-like"/>
    <property type="match status" value="1"/>
</dbReference>
<comment type="caution">
    <text evidence="3">The sequence shown here is derived from an EMBL/GenBank/DDBJ whole genome shotgun (WGS) entry which is preliminary data.</text>
</comment>
<evidence type="ECO:0000259" key="2">
    <source>
        <dbReference type="Pfam" id="PF08327"/>
    </source>
</evidence>
<comment type="similarity">
    <text evidence="1">Belongs to the AHA1 family.</text>
</comment>
<dbReference type="InterPro" id="IPR013538">
    <property type="entry name" value="ASHA1/2-like_C"/>
</dbReference>
<dbReference type="Gene3D" id="3.30.530.20">
    <property type="match status" value="1"/>
</dbReference>
<dbReference type="Pfam" id="PF08327">
    <property type="entry name" value="AHSA1"/>
    <property type="match status" value="1"/>
</dbReference>